<reference evidence="2" key="1">
    <citation type="journal article" date="2015" name="Nature">
        <title>Complex archaea that bridge the gap between prokaryotes and eukaryotes.</title>
        <authorList>
            <person name="Spang A."/>
            <person name="Saw J.H."/>
            <person name="Jorgensen S.L."/>
            <person name="Zaremba-Niedzwiedzka K."/>
            <person name="Martijn J."/>
            <person name="Lind A.E."/>
            <person name="van Eijk R."/>
            <person name="Schleper C."/>
            <person name="Guy L."/>
            <person name="Ettema T.J."/>
        </authorList>
    </citation>
    <scope>NUCLEOTIDE SEQUENCE</scope>
</reference>
<gene>
    <name evidence="2" type="ORF">LCGC14_2786840</name>
</gene>
<dbReference type="AlphaFoldDB" id="A0A0F8YRQ8"/>
<dbReference type="PANTHER" id="PTHR42966:SF1">
    <property type="entry name" value="SIALIC ACID SYNTHASE"/>
    <property type="match status" value="1"/>
</dbReference>
<dbReference type="Pfam" id="PF03102">
    <property type="entry name" value="NeuB"/>
    <property type="match status" value="1"/>
</dbReference>
<dbReference type="EMBL" id="LAZR01051930">
    <property type="protein sequence ID" value="KKK84092.1"/>
    <property type="molecule type" value="Genomic_DNA"/>
</dbReference>
<dbReference type="SUPFAM" id="SSF51569">
    <property type="entry name" value="Aldolase"/>
    <property type="match status" value="1"/>
</dbReference>
<dbReference type="InterPro" id="IPR013785">
    <property type="entry name" value="Aldolase_TIM"/>
</dbReference>
<accession>A0A0F8YRQ8</accession>
<evidence type="ECO:0000259" key="1">
    <source>
        <dbReference type="Pfam" id="PF03102"/>
    </source>
</evidence>
<name>A0A0F8YRQ8_9ZZZZ</name>
<dbReference type="InterPro" id="IPR051690">
    <property type="entry name" value="PseI-like"/>
</dbReference>
<comment type="caution">
    <text evidence="2">The sequence shown here is derived from an EMBL/GenBank/DDBJ whole genome shotgun (WGS) entry which is preliminary data.</text>
</comment>
<dbReference type="InterPro" id="IPR013132">
    <property type="entry name" value="PseI/NeuA/B-like_N"/>
</dbReference>
<protein>
    <recommendedName>
        <fullName evidence="1">PseI/NeuA/B-like domain-containing protein</fullName>
    </recommendedName>
</protein>
<organism evidence="2">
    <name type="scientific">marine sediment metagenome</name>
    <dbReference type="NCBI Taxonomy" id="412755"/>
    <lineage>
        <taxon>unclassified sequences</taxon>
        <taxon>metagenomes</taxon>
        <taxon>ecological metagenomes</taxon>
    </lineage>
</organism>
<dbReference type="GO" id="GO:0016051">
    <property type="term" value="P:carbohydrate biosynthetic process"/>
    <property type="evidence" value="ECO:0007669"/>
    <property type="project" value="InterPro"/>
</dbReference>
<dbReference type="PANTHER" id="PTHR42966">
    <property type="entry name" value="N-ACETYLNEURAMINATE SYNTHASE"/>
    <property type="match status" value="1"/>
</dbReference>
<feature type="domain" description="PseI/NeuA/B-like" evidence="1">
    <location>
        <begin position="37"/>
        <end position="122"/>
    </location>
</feature>
<sequence length="122" mass="14138">MRDIKINGKKIGPKSPIFLIAEAGVNHNGQLSIAKKLIDIAYKVKVDAIKFQTFITENLILKGAPKVKYQKRSEDDDENFFEMIKKYEFSKNDFKILKEYCSEKGIIFLSTPFDETSVRWLE</sequence>
<evidence type="ECO:0000313" key="2">
    <source>
        <dbReference type="EMBL" id="KKK84092.1"/>
    </source>
</evidence>
<dbReference type="Gene3D" id="3.20.20.70">
    <property type="entry name" value="Aldolase class I"/>
    <property type="match status" value="1"/>
</dbReference>
<proteinExistence type="predicted"/>
<feature type="non-terminal residue" evidence="2">
    <location>
        <position position="122"/>
    </location>
</feature>
<dbReference type="GO" id="GO:0047444">
    <property type="term" value="F:N-acylneuraminate-9-phosphate synthase activity"/>
    <property type="evidence" value="ECO:0007669"/>
    <property type="project" value="TreeGrafter"/>
</dbReference>